<dbReference type="GO" id="GO:0015937">
    <property type="term" value="P:coenzyme A biosynthetic process"/>
    <property type="evidence" value="ECO:0007669"/>
    <property type="project" value="InterPro"/>
</dbReference>
<keyword evidence="1" id="KW-0547">Nucleotide-binding</keyword>
<name>A0A380TKG5_9ZZZZ</name>
<evidence type="ECO:0000256" key="1">
    <source>
        <dbReference type="ARBA" id="ARBA00022741"/>
    </source>
</evidence>
<dbReference type="InterPro" id="IPR027417">
    <property type="entry name" value="P-loop_NTPase"/>
</dbReference>
<dbReference type="EC" id="2.7.1.24" evidence="4"/>
<evidence type="ECO:0000256" key="3">
    <source>
        <dbReference type="SAM" id="MobiDB-lite"/>
    </source>
</evidence>
<dbReference type="CDD" id="cd02022">
    <property type="entry name" value="DPCK"/>
    <property type="match status" value="1"/>
</dbReference>
<dbReference type="Gene3D" id="3.40.50.300">
    <property type="entry name" value="P-loop containing nucleotide triphosphate hydrolases"/>
    <property type="match status" value="1"/>
</dbReference>
<dbReference type="AlphaFoldDB" id="A0A380TKG5"/>
<keyword evidence="2" id="KW-0067">ATP-binding</keyword>
<dbReference type="GO" id="GO:0005524">
    <property type="term" value="F:ATP binding"/>
    <property type="evidence" value="ECO:0007669"/>
    <property type="project" value="UniProtKB-KW"/>
</dbReference>
<dbReference type="InterPro" id="IPR001977">
    <property type="entry name" value="Depp_CoAkinase"/>
</dbReference>
<dbReference type="HAMAP" id="MF_00376">
    <property type="entry name" value="Dephospho_CoA_kinase"/>
    <property type="match status" value="1"/>
</dbReference>
<feature type="region of interest" description="Disordered" evidence="3">
    <location>
        <begin position="197"/>
        <end position="222"/>
    </location>
</feature>
<dbReference type="PROSITE" id="PS51219">
    <property type="entry name" value="DPCK"/>
    <property type="match status" value="1"/>
</dbReference>
<gene>
    <name evidence="4" type="primary">coaE</name>
    <name evidence="4" type="ORF">DF3PB_970006</name>
</gene>
<dbReference type="PANTHER" id="PTHR10695">
    <property type="entry name" value="DEPHOSPHO-COA KINASE-RELATED"/>
    <property type="match status" value="1"/>
</dbReference>
<dbReference type="SUPFAM" id="SSF52540">
    <property type="entry name" value="P-loop containing nucleoside triphosphate hydrolases"/>
    <property type="match status" value="1"/>
</dbReference>
<sequence length="222" mass="23998">MIVLGLTGSIAMGKSTASALFRREGVPVFCADQTVHRLLGPGGAAVTPIETAFPGVVAAGAVDRVQLAAKVFADPHALKRLEAIVHPLVIDAQDRFLKAAARRGNPLAVLDIPLLFEAGLDRLCDRIAVVSAPASVQYQRLVRRRTLDAVRIKATLARQMPDALKRRRADFIIPSGQGRALTRRVIVDIIRTLKNNGRGTRTRARGPRQAGRRSLTKGPSLR</sequence>
<keyword evidence="4" id="KW-0808">Transferase</keyword>
<dbReference type="EMBL" id="UIDG01000653">
    <property type="protein sequence ID" value="SUS08940.1"/>
    <property type="molecule type" value="Genomic_DNA"/>
</dbReference>
<proteinExistence type="inferred from homology"/>
<evidence type="ECO:0000256" key="2">
    <source>
        <dbReference type="ARBA" id="ARBA00022840"/>
    </source>
</evidence>
<dbReference type="PANTHER" id="PTHR10695:SF46">
    <property type="entry name" value="BIFUNCTIONAL COENZYME A SYNTHASE-RELATED"/>
    <property type="match status" value="1"/>
</dbReference>
<reference evidence="4" key="1">
    <citation type="submission" date="2018-07" db="EMBL/GenBank/DDBJ databases">
        <authorList>
            <person name="Quirk P.G."/>
            <person name="Krulwich T.A."/>
        </authorList>
    </citation>
    <scope>NUCLEOTIDE SEQUENCE</scope>
</reference>
<feature type="compositionally biased region" description="Basic residues" evidence="3">
    <location>
        <begin position="200"/>
        <end position="215"/>
    </location>
</feature>
<organism evidence="4">
    <name type="scientific">metagenome</name>
    <dbReference type="NCBI Taxonomy" id="256318"/>
    <lineage>
        <taxon>unclassified sequences</taxon>
        <taxon>metagenomes</taxon>
    </lineage>
</organism>
<protein>
    <submittedName>
        <fullName evidence="4">Dephospho-CoA kinase</fullName>
        <ecNumber evidence="4">2.7.1.24</ecNumber>
    </submittedName>
</protein>
<evidence type="ECO:0000313" key="4">
    <source>
        <dbReference type="EMBL" id="SUS08940.1"/>
    </source>
</evidence>
<accession>A0A380TKG5</accession>
<dbReference type="NCBIfam" id="TIGR00152">
    <property type="entry name" value="dephospho-CoA kinase"/>
    <property type="match status" value="1"/>
</dbReference>
<keyword evidence="4" id="KW-0418">Kinase</keyword>
<dbReference type="Pfam" id="PF01121">
    <property type="entry name" value="CoaE"/>
    <property type="match status" value="1"/>
</dbReference>
<dbReference type="GO" id="GO:0004140">
    <property type="term" value="F:dephospho-CoA kinase activity"/>
    <property type="evidence" value="ECO:0007669"/>
    <property type="project" value="UniProtKB-EC"/>
</dbReference>